<evidence type="ECO:0000313" key="3">
    <source>
        <dbReference type="Proteomes" id="UP000499080"/>
    </source>
</evidence>
<keyword evidence="3" id="KW-1185">Reference proteome</keyword>
<accession>A0A4Y2BAH5</accession>
<proteinExistence type="predicted"/>
<dbReference type="InterPro" id="IPR009057">
    <property type="entry name" value="Homeodomain-like_sf"/>
</dbReference>
<dbReference type="SUPFAM" id="SSF46689">
    <property type="entry name" value="Homeodomain-like"/>
    <property type="match status" value="1"/>
</dbReference>
<name>A0A4Y2BAH5_ARAVE</name>
<dbReference type="GO" id="GO:0005634">
    <property type="term" value="C:nucleus"/>
    <property type="evidence" value="ECO:0007669"/>
    <property type="project" value="UniProtKB-SubCell"/>
</dbReference>
<dbReference type="Gene3D" id="1.10.10.60">
    <property type="entry name" value="Homeodomain-like"/>
    <property type="match status" value="1"/>
</dbReference>
<evidence type="ECO:0008006" key="4">
    <source>
        <dbReference type="Google" id="ProtNLM"/>
    </source>
</evidence>
<dbReference type="AlphaFoldDB" id="A0A4Y2BAH5"/>
<evidence type="ECO:0000313" key="2">
    <source>
        <dbReference type="EMBL" id="GBL88777.1"/>
    </source>
</evidence>
<sequence length="118" mass="13263">MPRNYIKKTSGPKYTKDDLKKAVLEVKNGSKIYAASKKFSVPEETVRRWVVKSPSHQGPGRTSYLTNEEEICIVVALQFLGQCGFLFDRRDVINIVETYLTANKAAQLLFPNGKPGVE</sequence>
<gene>
    <name evidence="2" type="ORF">AVEN_158908_1</name>
</gene>
<reference evidence="2 3" key="1">
    <citation type="journal article" date="2019" name="Sci. Rep.">
        <title>Orb-weaving spider Araneus ventricosus genome elucidates the spidroin gene catalogue.</title>
        <authorList>
            <person name="Kono N."/>
            <person name="Nakamura H."/>
            <person name="Ohtoshi R."/>
            <person name="Moran D.A.P."/>
            <person name="Shinohara A."/>
            <person name="Yoshida Y."/>
            <person name="Fujiwara M."/>
            <person name="Mori M."/>
            <person name="Tomita M."/>
            <person name="Arakawa K."/>
        </authorList>
    </citation>
    <scope>NUCLEOTIDE SEQUENCE [LARGE SCALE GENOMIC DNA]</scope>
</reference>
<comment type="subcellular location">
    <subcellularLocation>
        <location evidence="1">Nucleus</location>
    </subcellularLocation>
</comment>
<comment type="caution">
    <text evidence="2">The sequence shown here is derived from an EMBL/GenBank/DDBJ whole genome shotgun (WGS) entry which is preliminary data.</text>
</comment>
<dbReference type="Proteomes" id="UP000499080">
    <property type="component" value="Unassembled WGS sequence"/>
</dbReference>
<dbReference type="OrthoDB" id="6436443at2759"/>
<protein>
    <recommendedName>
        <fullName evidence="4">HTH psq-type domain-containing protein</fullName>
    </recommendedName>
</protein>
<evidence type="ECO:0000256" key="1">
    <source>
        <dbReference type="ARBA" id="ARBA00004123"/>
    </source>
</evidence>
<dbReference type="EMBL" id="BGPR01000062">
    <property type="protein sequence ID" value="GBL88777.1"/>
    <property type="molecule type" value="Genomic_DNA"/>
</dbReference>
<organism evidence="2 3">
    <name type="scientific">Araneus ventricosus</name>
    <name type="common">Orbweaver spider</name>
    <name type="synonym">Epeira ventricosa</name>
    <dbReference type="NCBI Taxonomy" id="182803"/>
    <lineage>
        <taxon>Eukaryota</taxon>
        <taxon>Metazoa</taxon>
        <taxon>Ecdysozoa</taxon>
        <taxon>Arthropoda</taxon>
        <taxon>Chelicerata</taxon>
        <taxon>Arachnida</taxon>
        <taxon>Araneae</taxon>
        <taxon>Araneomorphae</taxon>
        <taxon>Entelegynae</taxon>
        <taxon>Araneoidea</taxon>
        <taxon>Araneidae</taxon>
        <taxon>Araneus</taxon>
    </lineage>
</organism>